<sequence length="396" mass="42731">MEQITVVIVDDIAQTRQDISRLLYFEKDVAVIGEAANGNEAIEIVESSSPDVVLMDINMPGLDGIKATEEITSRYPNVAIIMISIQGEQEYLKKAMMAGAREYLTKPFSGDELANTIRQVNQLTKRRAGAGTEGQSLSKMRRGKVISIFSGKGGSGKSFIAVNLGVVLAKTAKVAILDLDTQFGDVAIMLGLSPKRTLEQLLEEDRMDWEVLQSYLLPHLSGVQVLPSVGNVGSSEKINRGFIENIINVIKDRFDFIILDMATGFNELNLMAIDKADLIFQVVTPDIPALKSAISARSVFDSLGFLNKVHLLENFAGISGGLKSSVIEQNLKTGLGVSIPWGEKEILNAVNKGMPPLLGRAPEGMNDSFKKLSGIVGGSAAAVAEGPGLFKKIFSF</sequence>
<dbReference type="GO" id="GO:0005524">
    <property type="term" value="F:ATP binding"/>
    <property type="evidence" value="ECO:0007669"/>
    <property type="project" value="TreeGrafter"/>
</dbReference>
<protein>
    <recommendedName>
        <fullName evidence="1">Stage 0 sporulation protein A homolog</fullName>
    </recommendedName>
</protein>
<dbReference type="RefSeq" id="WP_366923025.1">
    <property type="nucleotide sequence ID" value="NZ_CP121694.1"/>
</dbReference>
<dbReference type="SUPFAM" id="SSF52172">
    <property type="entry name" value="CheY-like"/>
    <property type="match status" value="1"/>
</dbReference>
<gene>
    <name evidence="5" type="ORF">MFMK1_003513</name>
</gene>
<keyword evidence="3" id="KW-0597">Phosphoprotein</keyword>
<dbReference type="InterPro" id="IPR011006">
    <property type="entry name" value="CheY-like_superfamily"/>
</dbReference>
<dbReference type="Gene3D" id="3.40.50.300">
    <property type="entry name" value="P-loop containing nucleotide triphosphate hydrolases"/>
    <property type="match status" value="1"/>
</dbReference>
<dbReference type="Pfam" id="PF00072">
    <property type="entry name" value="Response_reg"/>
    <property type="match status" value="1"/>
</dbReference>
<dbReference type="Proteomes" id="UP001329915">
    <property type="component" value="Chromosome"/>
</dbReference>
<dbReference type="GO" id="GO:0016887">
    <property type="term" value="F:ATP hydrolysis activity"/>
    <property type="evidence" value="ECO:0007669"/>
    <property type="project" value="TreeGrafter"/>
</dbReference>
<evidence type="ECO:0000313" key="6">
    <source>
        <dbReference type="Proteomes" id="UP001329915"/>
    </source>
</evidence>
<dbReference type="SUPFAM" id="SSF52540">
    <property type="entry name" value="P-loop containing nucleoside triphosphate hydrolases"/>
    <property type="match status" value="1"/>
</dbReference>
<dbReference type="GO" id="GO:0005829">
    <property type="term" value="C:cytosol"/>
    <property type="evidence" value="ECO:0007669"/>
    <property type="project" value="TreeGrafter"/>
</dbReference>
<comment type="function">
    <text evidence="2">May play the central regulatory role in sporulation. It may be an element of the effector pathway responsible for the activation of sporulation genes in response to nutritional stress. Spo0A may act in concert with spo0H (a sigma factor) to control the expression of some genes that are critical to the sporulation process.</text>
</comment>
<organism evidence="5 6">
    <name type="scientific">Metallumcola ferriviriculae</name>
    <dbReference type="NCBI Taxonomy" id="3039180"/>
    <lineage>
        <taxon>Bacteria</taxon>
        <taxon>Bacillati</taxon>
        <taxon>Bacillota</taxon>
        <taxon>Clostridia</taxon>
        <taxon>Neomoorellales</taxon>
        <taxon>Desulfitibacteraceae</taxon>
        <taxon>Metallumcola</taxon>
    </lineage>
</organism>
<dbReference type="Gene3D" id="3.40.50.2300">
    <property type="match status" value="1"/>
</dbReference>
<accession>A0AAU0UTN7</accession>
<dbReference type="Pfam" id="PF13614">
    <property type="entry name" value="AAA_31"/>
    <property type="match status" value="1"/>
</dbReference>
<dbReference type="GO" id="GO:0000160">
    <property type="term" value="P:phosphorelay signal transduction system"/>
    <property type="evidence" value="ECO:0007669"/>
    <property type="project" value="InterPro"/>
</dbReference>
<dbReference type="AlphaFoldDB" id="A0AAU0UTN7"/>
<evidence type="ECO:0000256" key="1">
    <source>
        <dbReference type="ARBA" id="ARBA00018672"/>
    </source>
</evidence>
<proteinExistence type="predicted"/>
<feature type="domain" description="Response regulatory" evidence="4">
    <location>
        <begin position="5"/>
        <end position="121"/>
    </location>
</feature>
<dbReference type="GO" id="GO:0009898">
    <property type="term" value="C:cytoplasmic side of plasma membrane"/>
    <property type="evidence" value="ECO:0007669"/>
    <property type="project" value="TreeGrafter"/>
</dbReference>
<dbReference type="PANTHER" id="PTHR43384:SF13">
    <property type="entry name" value="SLR0110 PROTEIN"/>
    <property type="match status" value="1"/>
</dbReference>
<dbReference type="PROSITE" id="PS50110">
    <property type="entry name" value="RESPONSE_REGULATORY"/>
    <property type="match status" value="1"/>
</dbReference>
<dbReference type="InterPro" id="IPR027417">
    <property type="entry name" value="P-loop_NTPase"/>
</dbReference>
<evidence type="ECO:0000256" key="2">
    <source>
        <dbReference type="ARBA" id="ARBA00024867"/>
    </source>
</evidence>
<evidence type="ECO:0000259" key="4">
    <source>
        <dbReference type="PROSITE" id="PS50110"/>
    </source>
</evidence>
<dbReference type="InterPro" id="IPR058245">
    <property type="entry name" value="NreC/VraR/RcsB-like_REC"/>
</dbReference>
<feature type="modified residue" description="4-aspartylphosphate" evidence="3">
    <location>
        <position position="56"/>
    </location>
</feature>
<dbReference type="InterPro" id="IPR001789">
    <property type="entry name" value="Sig_transdc_resp-reg_receiver"/>
</dbReference>
<dbReference type="CDD" id="cd17535">
    <property type="entry name" value="REC_NarL-like"/>
    <property type="match status" value="1"/>
</dbReference>
<evidence type="ECO:0000313" key="5">
    <source>
        <dbReference type="EMBL" id="WRO23648.1"/>
    </source>
</evidence>
<dbReference type="KEGG" id="dbc:MFMK1_003513"/>
<keyword evidence="6" id="KW-1185">Reference proteome</keyword>
<dbReference type="EMBL" id="CP121694">
    <property type="protein sequence ID" value="WRO23648.1"/>
    <property type="molecule type" value="Genomic_DNA"/>
</dbReference>
<dbReference type="InterPro" id="IPR050625">
    <property type="entry name" value="ParA/MinD_ATPase"/>
</dbReference>
<dbReference type="PANTHER" id="PTHR43384">
    <property type="entry name" value="SEPTUM SITE-DETERMINING PROTEIN MIND HOMOLOG, CHLOROPLASTIC-RELATED"/>
    <property type="match status" value="1"/>
</dbReference>
<name>A0AAU0UTN7_9FIRM</name>
<reference evidence="5 6" key="1">
    <citation type="submission" date="2023-04" db="EMBL/GenBank/DDBJ databases">
        <authorList>
            <person name="Hsu D."/>
        </authorList>
    </citation>
    <scope>NUCLEOTIDE SEQUENCE [LARGE SCALE GENOMIC DNA]</scope>
    <source>
        <strain evidence="5 6">MK1</strain>
    </source>
</reference>
<evidence type="ECO:0000256" key="3">
    <source>
        <dbReference type="PROSITE-ProRule" id="PRU00169"/>
    </source>
</evidence>
<dbReference type="SMART" id="SM00448">
    <property type="entry name" value="REC"/>
    <property type="match status" value="1"/>
</dbReference>
<dbReference type="InterPro" id="IPR025669">
    <property type="entry name" value="AAA_dom"/>
</dbReference>
<dbReference type="GO" id="GO:0051782">
    <property type="term" value="P:negative regulation of cell division"/>
    <property type="evidence" value="ECO:0007669"/>
    <property type="project" value="TreeGrafter"/>
</dbReference>